<comment type="caution">
    <text evidence="3">The sequence shown here is derived from an EMBL/GenBank/DDBJ whole genome shotgun (WGS) entry which is preliminary data.</text>
</comment>
<feature type="domain" description="SH3b" evidence="2">
    <location>
        <begin position="50"/>
        <end position="102"/>
    </location>
</feature>
<evidence type="ECO:0000259" key="2">
    <source>
        <dbReference type="Pfam" id="PF08239"/>
    </source>
</evidence>
<keyword evidence="4" id="KW-1185">Reference proteome</keyword>
<dbReference type="InterPro" id="IPR003646">
    <property type="entry name" value="SH3-like_bac-type"/>
</dbReference>
<protein>
    <submittedName>
        <fullName evidence="3">SH3 domain-containing protein</fullName>
    </submittedName>
</protein>
<keyword evidence="1" id="KW-0732">Signal</keyword>
<gene>
    <name evidence="3" type="ORF">ACKI18_01165</name>
</gene>
<dbReference type="EMBL" id="JBJVNI010000001">
    <property type="protein sequence ID" value="MFM9607315.1"/>
    <property type="molecule type" value="Genomic_DNA"/>
</dbReference>
<dbReference type="Gene3D" id="2.30.30.40">
    <property type="entry name" value="SH3 Domains"/>
    <property type="match status" value="1"/>
</dbReference>
<accession>A0ABW9HGZ0</accession>
<evidence type="ECO:0000256" key="1">
    <source>
        <dbReference type="SAM" id="SignalP"/>
    </source>
</evidence>
<evidence type="ECO:0000313" key="4">
    <source>
        <dbReference type="Proteomes" id="UP001631957"/>
    </source>
</evidence>
<name>A0ABW9HGZ0_9ACTN</name>
<dbReference type="RefSeq" id="WP_409120101.1">
    <property type="nucleotide sequence ID" value="NZ_JBJVNI010000001.1"/>
</dbReference>
<sequence>MKKRMLAASLVISGIALVAGPLAQTGQAAGSAAPSHAVRQAFVCTVNDNGVNFRGGPGPEYQVLGQVNRGQELVYLDTVGDWVKGNLVNGRTGVWIHSAYLDGC</sequence>
<organism evidence="3 4">
    <name type="scientific">Streptomyces niveiscabiei</name>
    <dbReference type="NCBI Taxonomy" id="164115"/>
    <lineage>
        <taxon>Bacteria</taxon>
        <taxon>Bacillati</taxon>
        <taxon>Actinomycetota</taxon>
        <taxon>Actinomycetes</taxon>
        <taxon>Kitasatosporales</taxon>
        <taxon>Streptomycetaceae</taxon>
        <taxon>Streptomyces</taxon>
    </lineage>
</organism>
<feature type="signal peptide" evidence="1">
    <location>
        <begin position="1"/>
        <end position="18"/>
    </location>
</feature>
<evidence type="ECO:0000313" key="3">
    <source>
        <dbReference type="EMBL" id="MFM9607315.1"/>
    </source>
</evidence>
<dbReference type="Pfam" id="PF08239">
    <property type="entry name" value="SH3_3"/>
    <property type="match status" value="1"/>
</dbReference>
<feature type="chain" id="PRO_5045774446" evidence="1">
    <location>
        <begin position="19"/>
        <end position="104"/>
    </location>
</feature>
<reference evidence="3 4" key="1">
    <citation type="submission" date="2024-12" db="EMBL/GenBank/DDBJ databases">
        <title>Forecasting of Potato common scab and diversities of Pathogenic streptomyces spp. in china.</title>
        <authorList>
            <person name="Handique U."/>
            <person name="Wu J."/>
        </authorList>
    </citation>
    <scope>NUCLEOTIDE SEQUENCE [LARGE SCALE GENOMIC DNA]</scope>
    <source>
        <strain evidence="3 4">ZRIMU1530</strain>
    </source>
</reference>
<dbReference type="Proteomes" id="UP001631957">
    <property type="component" value="Unassembled WGS sequence"/>
</dbReference>
<proteinExistence type="predicted"/>